<dbReference type="PANTHER" id="PTHR30614">
    <property type="entry name" value="MEMBRANE COMPONENT OF AMINO ACID ABC TRANSPORTER"/>
    <property type="match status" value="1"/>
</dbReference>
<evidence type="ECO:0000313" key="9">
    <source>
        <dbReference type="EMBL" id="SDG16608.1"/>
    </source>
</evidence>
<dbReference type="Pfam" id="PF00528">
    <property type="entry name" value="BPD_transp_1"/>
    <property type="match status" value="1"/>
</dbReference>
<dbReference type="RefSeq" id="WP_093167753.1">
    <property type="nucleotide sequence ID" value="NZ_FNCN01000002.1"/>
</dbReference>
<comment type="subcellular location">
    <subcellularLocation>
        <location evidence="1 7">Cell membrane</location>
        <topology evidence="1 7">Multi-pass membrane protein</topology>
    </subcellularLocation>
</comment>
<feature type="transmembrane region" description="Helical" evidence="7">
    <location>
        <begin position="21"/>
        <end position="42"/>
    </location>
</feature>
<protein>
    <submittedName>
        <fullName evidence="9">Glutamate transport system permease protein</fullName>
    </submittedName>
</protein>
<dbReference type="InterPro" id="IPR035906">
    <property type="entry name" value="MetI-like_sf"/>
</dbReference>
<comment type="similarity">
    <text evidence="7">Belongs to the binding-protein-dependent transport system permease family.</text>
</comment>
<dbReference type="EMBL" id="FNCN01000002">
    <property type="protein sequence ID" value="SDG16608.1"/>
    <property type="molecule type" value="Genomic_DNA"/>
</dbReference>
<evidence type="ECO:0000256" key="2">
    <source>
        <dbReference type="ARBA" id="ARBA00022448"/>
    </source>
</evidence>
<dbReference type="GO" id="GO:0043190">
    <property type="term" value="C:ATP-binding cassette (ABC) transporter complex"/>
    <property type="evidence" value="ECO:0007669"/>
    <property type="project" value="InterPro"/>
</dbReference>
<dbReference type="CDD" id="cd06261">
    <property type="entry name" value="TM_PBP2"/>
    <property type="match status" value="1"/>
</dbReference>
<keyword evidence="3" id="KW-1003">Cell membrane</keyword>
<reference evidence="9 10" key="1">
    <citation type="submission" date="2016-10" db="EMBL/GenBank/DDBJ databases">
        <authorList>
            <person name="de Groot N.N."/>
        </authorList>
    </citation>
    <scope>NUCLEOTIDE SEQUENCE [LARGE SCALE GENOMIC DNA]</scope>
    <source>
        <strain evidence="9 10">CPCC 201354</strain>
    </source>
</reference>
<evidence type="ECO:0000256" key="7">
    <source>
        <dbReference type="RuleBase" id="RU363032"/>
    </source>
</evidence>
<dbReference type="OrthoDB" id="4543034at2"/>
<evidence type="ECO:0000256" key="1">
    <source>
        <dbReference type="ARBA" id="ARBA00004651"/>
    </source>
</evidence>
<feature type="transmembrane region" description="Helical" evidence="7">
    <location>
        <begin position="62"/>
        <end position="91"/>
    </location>
</feature>
<dbReference type="Gene3D" id="1.10.3720.10">
    <property type="entry name" value="MetI-like"/>
    <property type="match status" value="1"/>
</dbReference>
<keyword evidence="2 7" id="KW-0813">Transport</keyword>
<dbReference type="PROSITE" id="PS50928">
    <property type="entry name" value="ABC_TM1"/>
    <property type="match status" value="1"/>
</dbReference>
<evidence type="ECO:0000256" key="5">
    <source>
        <dbReference type="ARBA" id="ARBA00022989"/>
    </source>
</evidence>
<proteinExistence type="inferred from homology"/>
<evidence type="ECO:0000259" key="8">
    <source>
        <dbReference type="PROSITE" id="PS50928"/>
    </source>
</evidence>
<dbReference type="STRING" id="504805.SAMN05421505_102123"/>
<dbReference type="GO" id="GO:0006865">
    <property type="term" value="P:amino acid transport"/>
    <property type="evidence" value="ECO:0007669"/>
    <property type="project" value="TreeGrafter"/>
</dbReference>
<feature type="transmembrane region" description="Helical" evidence="7">
    <location>
        <begin position="112"/>
        <end position="133"/>
    </location>
</feature>
<gene>
    <name evidence="9" type="ORF">SAMN05421505_102123</name>
</gene>
<feature type="transmembrane region" description="Helical" evidence="7">
    <location>
        <begin position="238"/>
        <end position="263"/>
    </location>
</feature>
<dbReference type="InterPro" id="IPR043429">
    <property type="entry name" value="ArtM/GltK/GlnP/TcyL/YhdX-like"/>
</dbReference>
<evidence type="ECO:0000256" key="4">
    <source>
        <dbReference type="ARBA" id="ARBA00022692"/>
    </source>
</evidence>
<feature type="transmembrane region" description="Helical" evidence="7">
    <location>
        <begin position="187"/>
        <end position="207"/>
    </location>
</feature>
<evidence type="ECO:0000256" key="3">
    <source>
        <dbReference type="ARBA" id="ARBA00022475"/>
    </source>
</evidence>
<organism evidence="9 10">
    <name type="scientific">Sinosporangium album</name>
    <dbReference type="NCBI Taxonomy" id="504805"/>
    <lineage>
        <taxon>Bacteria</taxon>
        <taxon>Bacillati</taxon>
        <taxon>Actinomycetota</taxon>
        <taxon>Actinomycetes</taxon>
        <taxon>Streptosporangiales</taxon>
        <taxon>Streptosporangiaceae</taxon>
        <taxon>Sinosporangium</taxon>
    </lineage>
</organism>
<dbReference type="InterPro" id="IPR000515">
    <property type="entry name" value="MetI-like"/>
</dbReference>
<dbReference type="NCBIfam" id="TIGR01726">
    <property type="entry name" value="HEQRo_perm_3TM"/>
    <property type="match status" value="1"/>
</dbReference>
<feature type="domain" description="ABC transmembrane type-1" evidence="8">
    <location>
        <begin position="70"/>
        <end position="260"/>
    </location>
</feature>
<name>A0A1G7S0R6_9ACTN</name>
<keyword evidence="6 7" id="KW-0472">Membrane</keyword>
<dbReference type="AlphaFoldDB" id="A0A1G7S0R6"/>
<dbReference type="PANTHER" id="PTHR30614:SF21">
    <property type="entry name" value="AMINO ACID ABC TRANSPORTER PERMEASE"/>
    <property type="match status" value="1"/>
</dbReference>
<evidence type="ECO:0000313" key="10">
    <source>
        <dbReference type="Proteomes" id="UP000198923"/>
    </source>
</evidence>
<feature type="transmembrane region" description="Helical" evidence="7">
    <location>
        <begin position="139"/>
        <end position="166"/>
    </location>
</feature>
<sequence>MKPQASILFDTPGPRTRLRNNVLTAVGAVLILGIAYFVWARFNEAGQFDPELWKPFLDPQVWQGMILPGLVGTLSAAALSIVLALVFAVVFGLGRLSDHWWLRWPSGMVVEFFRAIPVLLMIFFAQAGAFELFGYTMDAFYAVVIGLTLYNGSVLAEVFKAGVLAVPKGQSEAAYALGLRKSGVLRLILLPQATTAMMPALVSQMVIALKDSALGYIIAYEDLLNTGFRQLPASFHNLVPAAIVISLIYILLNLGLGYVATVLERRSRRSRKSSARPVTLATVGGGSGRGE</sequence>
<dbReference type="SUPFAM" id="SSF161098">
    <property type="entry name" value="MetI-like"/>
    <property type="match status" value="1"/>
</dbReference>
<dbReference type="InterPro" id="IPR010065">
    <property type="entry name" value="AA_ABC_transptr_permease_3TM"/>
</dbReference>
<accession>A0A1G7S0R6</accession>
<evidence type="ECO:0000256" key="6">
    <source>
        <dbReference type="ARBA" id="ARBA00023136"/>
    </source>
</evidence>
<dbReference type="GO" id="GO:0022857">
    <property type="term" value="F:transmembrane transporter activity"/>
    <property type="evidence" value="ECO:0007669"/>
    <property type="project" value="InterPro"/>
</dbReference>
<keyword evidence="4 7" id="KW-0812">Transmembrane</keyword>
<keyword evidence="10" id="KW-1185">Reference proteome</keyword>
<dbReference type="Proteomes" id="UP000198923">
    <property type="component" value="Unassembled WGS sequence"/>
</dbReference>
<keyword evidence="5 7" id="KW-1133">Transmembrane helix</keyword>